<dbReference type="AlphaFoldDB" id="A0A7H0K0V8"/>
<evidence type="ECO:0000256" key="3">
    <source>
        <dbReference type="ARBA" id="ARBA00022692"/>
    </source>
</evidence>
<dbReference type="InterPro" id="IPR051204">
    <property type="entry name" value="ABC_transp_perm/SBD"/>
</dbReference>
<proteinExistence type="inferred from homology"/>
<keyword evidence="11" id="KW-1185">Reference proteome</keyword>
<dbReference type="Gene3D" id="1.10.3720.10">
    <property type="entry name" value="MetI-like"/>
    <property type="match status" value="1"/>
</dbReference>
<evidence type="ECO:0000256" key="1">
    <source>
        <dbReference type="ARBA" id="ARBA00004141"/>
    </source>
</evidence>
<comment type="subcellular location">
    <subcellularLocation>
        <location evidence="6">Cell membrane</location>
        <topology evidence="6">Multi-pass membrane protein</topology>
    </subcellularLocation>
    <subcellularLocation>
        <location evidence="1">Membrane</location>
        <topology evidence="1">Multi-pass membrane protein</topology>
    </subcellularLocation>
</comment>
<feature type="transmembrane region" description="Helical" evidence="6">
    <location>
        <begin position="60"/>
        <end position="81"/>
    </location>
</feature>
<dbReference type="InterPro" id="IPR000515">
    <property type="entry name" value="MetI-like"/>
</dbReference>
<evidence type="ECO:0000313" key="11">
    <source>
        <dbReference type="Proteomes" id="UP000642876"/>
    </source>
</evidence>
<evidence type="ECO:0000313" key="8">
    <source>
        <dbReference type="EMBL" id="MBC3179770.1"/>
    </source>
</evidence>
<dbReference type="Proteomes" id="UP000642876">
    <property type="component" value="Unassembled WGS sequence"/>
</dbReference>
<sequence length="225" mass="23079">MNFIMEALAYLTDPGSWSGPSGLGARVAQHLGYSALAVAATALIAVPLGLWVGHTKRGSSLVVSVAGALRALPALGMITYLSVTLPKGVTVPIIPATIALMLLGTAPLLAGIVAAFDAVPRDVVLSARAAGYSERQILTRVELPLGAPVIIGGLRSCVAQVLATTTVVAYIGLGGLGRLLIDGLAVQDYSRMVAGALAVTALALIVDLTFATIQRLAQPKLRSHR</sequence>
<keyword evidence="2 6" id="KW-0813">Transport</keyword>
<dbReference type="EMBL" id="JACMYE010000010">
    <property type="protein sequence ID" value="MBC3179770.1"/>
    <property type="molecule type" value="Genomic_DNA"/>
</dbReference>
<dbReference type="GO" id="GO:0031460">
    <property type="term" value="P:glycine betaine transport"/>
    <property type="evidence" value="ECO:0007669"/>
    <property type="project" value="TreeGrafter"/>
</dbReference>
<evidence type="ECO:0000313" key="9">
    <source>
        <dbReference type="EMBL" id="QNP90924.1"/>
    </source>
</evidence>
<feature type="transmembrane region" description="Helical" evidence="6">
    <location>
        <begin position="161"/>
        <end position="181"/>
    </location>
</feature>
<dbReference type="EMBL" id="CP061032">
    <property type="protein sequence ID" value="QNP90924.1"/>
    <property type="molecule type" value="Genomic_DNA"/>
</dbReference>
<dbReference type="CDD" id="cd06261">
    <property type="entry name" value="TM_PBP2"/>
    <property type="match status" value="1"/>
</dbReference>
<name>A0A7H0K0V8_9CORY</name>
<dbReference type="GO" id="GO:0005886">
    <property type="term" value="C:plasma membrane"/>
    <property type="evidence" value="ECO:0007669"/>
    <property type="project" value="UniProtKB-SubCell"/>
</dbReference>
<dbReference type="Pfam" id="PF00528">
    <property type="entry name" value="BPD_transp_1"/>
    <property type="match status" value="1"/>
</dbReference>
<organism evidence="9 10">
    <name type="scientific">Corynebacterium lujinxingii</name>
    <dbReference type="NCBI Taxonomy" id="2763010"/>
    <lineage>
        <taxon>Bacteria</taxon>
        <taxon>Bacillati</taxon>
        <taxon>Actinomycetota</taxon>
        <taxon>Actinomycetes</taxon>
        <taxon>Mycobacteriales</taxon>
        <taxon>Corynebacteriaceae</taxon>
        <taxon>Corynebacterium</taxon>
    </lineage>
</organism>
<feature type="transmembrane region" description="Helical" evidence="6">
    <location>
        <begin position="193"/>
        <end position="213"/>
    </location>
</feature>
<dbReference type="KEGG" id="cluj:IAU68_03935"/>
<dbReference type="PANTHER" id="PTHR30177">
    <property type="entry name" value="GLYCINE BETAINE/L-PROLINE TRANSPORT SYSTEM PERMEASE PROTEIN PROW"/>
    <property type="match status" value="1"/>
</dbReference>
<gene>
    <name evidence="8" type="ORF">H7348_10730</name>
    <name evidence="9" type="ORF">IAU68_03935</name>
</gene>
<dbReference type="GO" id="GO:0055085">
    <property type="term" value="P:transmembrane transport"/>
    <property type="evidence" value="ECO:0007669"/>
    <property type="project" value="InterPro"/>
</dbReference>
<feature type="transmembrane region" description="Helical" evidence="6">
    <location>
        <begin position="93"/>
        <end position="116"/>
    </location>
</feature>
<dbReference type="RefSeq" id="WP_171193621.1">
    <property type="nucleotide sequence ID" value="NZ_CP061032.1"/>
</dbReference>
<keyword evidence="3 6" id="KW-0812">Transmembrane</keyword>
<evidence type="ECO:0000256" key="6">
    <source>
        <dbReference type="RuleBase" id="RU363032"/>
    </source>
</evidence>
<dbReference type="PANTHER" id="PTHR30177:SF33">
    <property type="entry name" value="POSSIBLE OSMOPROTECTANT (GLYCINE BETAINE_CARNITINE_CHOLINE_L-PROLINE) TRANSPORT INTEGRAL MEMBRANE PROTEIN ABC TRANSPORTER PROZ"/>
    <property type="match status" value="1"/>
</dbReference>
<dbReference type="PROSITE" id="PS50928">
    <property type="entry name" value="ABC_TM1"/>
    <property type="match status" value="1"/>
</dbReference>
<evidence type="ECO:0000256" key="4">
    <source>
        <dbReference type="ARBA" id="ARBA00022989"/>
    </source>
</evidence>
<dbReference type="SUPFAM" id="SSF161098">
    <property type="entry name" value="MetI-like"/>
    <property type="match status" value="1"/>
</dbReference>
<dbReference type="Proteomes" id="UP000516235">
    <property type="component" value="Chromosome"/>
</dbReference>
<keyword evidence="4 6" id="KW-1133">Transmembrane helix</keyword>
<comment type="similarity">
    <text evidence="6">Belongs to the binding-protein-dependent transport system permease family.</text>
</comment>
<keyword evidence="5 6" id="KW-0472">Membrane</keyword>
<dbReference type="InterPro" id="IPR035906">
    <property type="entry name" value="MetI-like_sf"/>
</dbReference>
<evidence type="ECO:0000256" key="2">
    <source>
        <dbReference type="ARBA" id="ARBA00022448"/>
    </source>
</evidence>
<feature type="transmembrane region" description="Helical" evidence="6">
    <location>
        <begin position="31"/>
        <end position="53"/>
    </location>
</feature>
<evidence type="ECO:0000259" key="7">
    <source>
        <dbReference type="PROSITE" id="PS50928"/>
    </source>
</evidence>
<protein>
    <submittedName>
        <fullName evidence="9">ABC transporter permease subunit</fullName>
    </submittedName>
</protein>
<reference evidence="10 11" key="1">
    <citation type="submission" date="2020-08" db="EMBL/GenBank/DDBJ databases">
        <title>novel species in genus Corynebacterium.</title>
        <authorList>
            <person name="Zhang G."/>
        </authorList>
    </citation>
    <scope>NUCLEOTIDE SEQUENCE [LARGE SCALE GENOMIC DNA]</scope>
    <source>
        <strain evidence="10 11">zg-917</strain>
        <strain evidence="9">Zg-917</strain>
    </source>
</reference>
<evidence type="ECO:0000256" key="5">
    <source>
        <dbReference type="ARBA" id="ARBA00023136"/>
    </source>
</evidence>
<evidence type="ECO:0000313" key="10">
    <source>
        <dbReference type="Proteomes" id="UP000516235"/>
    </source>
</evidence>
<accession>A0A7H0K0V8</accession>
<feature type="domain" description="ABC transmembrane type-1" evidence="7">
    <location>
        <begin position="27"/>
        <end position="210"/>
    </location>
</feature>